<accession>A0A4R8QWS2</accession>
<proteinExistence type="predicted"/>
<organism evidence="2 3">
    <name type="scientific">Colletotrichum trifolii</name>
    <dbReference type="NCBI Taxonomy" id="5466"/>
    <lineage>
        <taxon>Eukaryota</taxon>
        <taxon>Fungi</taxon>
        <taxon>Dikarya</taxon>
        <taxon>Ascomycota</taxon>
        <taxon>Pezizomycotina</taxon>
        <taxon>Sordariomycetes</taxon>
        <taxon>Hypocreomycetidae</taxon>
        <taxon>Glomerellales</taxon>
        <taxon>Glomerellaceae</taxon>
        <taxon>Colletotrichum</taxon>
        <taxon>Colletotrichum orbiculare species complex</taxon>
    </lineage>
</organism>
<name>A0A4R8QWS2_COLTR</name>
<protein>
    <submittedName>
        <fullName evidence="2">Uncharacterized protein</fullName>
    </submittedName>
</protein>
<dbReference type="EMBL" id="RYZW01000097">
    <property type="protein sequence ID" value="TDZ48356.1"/>
    <property type="molecule type" value="Genomic_DNA"/>
</dbReference>
<dbReference type="Proteomes" id="UP000295703">
    <property type="component" value="Unassembled WGS sequence"/>
</dbReference>
<dbReference type="AlphaFoldDB" id="A0A4R8QWS2"/>
<sequence length="319" mass="35045">MNRPDAVFTGSILTLAAWECFSFASQTRRWCCPTRYSCQLCRNPFPRGIGLLCCKRLVSWAHICPKMQETISSGMRNASTALEKQKSSSPGPARMAYSQMENEVSGGSCGEEWNVVRNGAELVIFPCSAHIVASSGWRRMVARGCRTENGRRCMGGLRQRSNDIGKSLMDESGRTLLASSSLAVGDMPWVDRSRSGVRGRRFGPSVPTGEVVSDRNGPPRDGTYDVLREKQVTIKREDIPKDGPEVINMAGLSESSTGLDIVCQSAGQPQNTTAAEETKTYKSPHGLPHCSLETFENHRSRSSLIPQYPIDIKNPNLLV</sequence>
<gene>
    <name evidence="2" type="ORF">CTRI78_v008227</name>
</gene>
<comment type="caution">
    <text evidence="2">The sequence shown here is derived from an EMBL/GenBank/DDBJ whole genome shotgun (WGS) entry which is preliminary data.</text>
</comment>
<evidence type="ECO:0000256" key="1">
    <source>
        <dbReference type="SAM" id="MobiDB-lite"/>
    </source>
</evidence>
<evidence type="ECO:0000313" key="2">
    <source>
        <dbReference type="EMBL" id="TDZ48356.1"/>
    </source>
</evidence>
<keyword evidence="3" id="KW-1185">Reference proteome</keyword>
<reference evidence="2 3" key="1">
    <citation type="submission" date="2018-12" db="EMBL/GenBank/DDBJ databases">
        <title>Genome sequence and assembly of Colletotrichum trifolii.</title>
        <authorList>
            <person name="Gan P."/>
            <person name="Shirasu K."/>
        </authorList>
    </citation>
    <scope>NUCLEOTIDE SEQUENCE [LARGE SCALE GENOMIC DNA]</scope>
    <source>
        <strain evidence="2 3">543-2</strain>
    </source>
</reference>
<feature type="region of interest" description="Disordered" evidence="1">
    <location>
        <begin position="195"/>
        <end position="222"/>
    </location>
</feature>
<evidence type="ECO:0000313" key="3">
    <source>
        <dbReference type="Proteomes" id="UP000295703"/>
    </source>
</evidence>